<evidence type="ECO:0000256" key="3">
    <source>
        <dbReference type="ARBA" id="ARBA00022970"/>
    </source>
</evidence>
<dbReference type="RefSeq" id="WP_188107535.1">
    <property type="nucleotide sequence ID" value="NZ_JAANIH010000082.1"/>
</dbReference>
<protein>
    <submittedName>
        <fullName evidence="6">ABC transporter substrate-binding protein</fullName>
    </submittedName>
</protein>
<feature type="chain" id="PRO_5045046587" evidence="4">
    <location>
        <begin position="20"/>
        <end position="397"/>
    </location>
</feature>
<proteinExistence type="inferred from homology"/>
<organism evidence="6 7">
    <name type="scientific">Bradyrhizobium campsiandrae</name>
    <dbReference type="NCBI Taxonomy" id="1729892"/>
    <lineage>
        <taxon>Bacteria</taxon>
        <taxon>Pseudomonadati</taxon>
        <taxon>Pseudomonadota</taxon>
        <taxon>Alphaproteobacteria</taxon>
        <taxon>Hyphomicrobiales</taxon>
        <taxon>Nitrobacteraceae</taxon>
        <taxon>Bradyrhizobium</taxon>
    </lineage>
</organism>
<dbReference type="PANTHER" id="PTHR30483">
    <property type="entry name" value="LEUCINE-SPECIFIC-BINDING PROTEIN"/>
    <property type="match status" value="1"/>
</dbReference>
<evidence type="ECO:0000256" key="4">
    <source>
        <dbReference type="SAM" id="SignalP"/>
    </source>
</evidence>
<feature type="signal peptide" evidence="4">
    <location>
        <begin position="1"/>
        <end position="19"/>
    </location>
</feature>
<accession>A0ABR7UDT3</accession>
<reference evidence="6 7" key="1">
    <citation type="journal article" date="2020" name="Arch. Microbiol.">
        <title>Bradyrhizobium campsiandrae sp. nov., a nitrogen-fixing bacterial strain isolated from a native leguminous tree from the Amazon adapted to flooded conditions.</title>
        <authorList>
            <person name="Cabral Michel D."/>
            <person name="Martins da Costa E."/>
            <person name="Azarias Guimaraes A."/>
            <person name="Soares de Carvalho T."/>
            <person name="Santos de Castro Caputo P."/>
            <person name="Willems A."/>
            <person name="de Souza Moreira F.M."/>
        </authorList>
    </citation>
    <scope>NUCLEOTIDE SEQUENCE [LARGE SCALE GENOMIC DNA]</scope>
    <source>
        <strain evidence="7">INPA 384B</strain>
    </source>
</reference>
<keyword evidence="2 4" id="KW-0732">Signal</keyword>
<sequence length="397" mass="43497">MRVVAALFSLLMLSSIAVAQEAKPLRIGLLTDMNGPYTDNDGQGAIEAAKMAIADFGGKILGRPIELVLGDHQNKTDIGMAVARRWYDNENVDVIMDVNNSAVALAVSWLTKEKNKILLATSAASVDLTNKQCTPNTVQWLSDTYALAHNVAAAETKAGAKSWFIIAADYAYGKSLQEEATRAIVENGGTVKGFVRHPMGTADFSSFILQAQGSGASVLGIANVSADFISTVKQAHEFQLGMKIVGMHVYILDVPAIGQAAMAGLQFVDVFYWDMDEKSRAWSQQRFFPVMKRMPTTNQVNAYQALIHYFRAVQAAGTTDTEAVMKKMKELPLEDQTGSHGYVRADGRVIRDMYLFEIKSPAESKYPWDYYRVIKTLPGETGYVPASESQCPLLAKK</sequence>
<keyword evidence="3" id="KW-0029">Amino-acid transport</keyword>
<dbReference type="EMBL" id="JAATTO010000047">
    <property type="protein sequence ID" value="MBC9982239.1"/>
    <property type="molecule type" value="Genomic_DNA"/>
</dbReference>
<dbReference type="Pfam" id="PF13458">
    <property type="entry name" value="Peripla_BP_6"/>
    <property type="match status" value="1"/>
</dbReference>
<evidence type="ECO:0000313" key="7">
    <source>
        <dbReference type="Proteomes" id="UP000639516"/>
    </source>
</evidence>
<dbReference type="InterPro" id="IPR028081">
    <property type="entry name" value="Leu-bd"/>
</dbReference>
<dbReference type="InterPro" id="IPR028082">
    <property type="entry name" value="Peripla_BP_I"/>
</dbReference>
<evidence type="ECO:0000256" key="1">
    <source>
        <dbReference type="ARBA" id="ARBA00010062"/>
    </source>
</evidence>
<evidence type="ECO:0000259" key="5">
    <source>
        <dbReference type="Pfam" id="PF13458"/>
    </source>
</evidence>
<evidence type="ECO:0000313" key="6">
    <source>
        <dbReference type="EMBL" id="MBC9982239.1"/>
    </source>
</evidence>
<keyword evidence="3" id="KW-0813">Transport</keyword>
<evidence type="ECO:0000256" key="2">
    <source>
        <dbReference type="ARBA" id="ARBA00022729"/>
    </source>
</evidence>
<comment type="similarity">
    <text evidence="1">Belongs to the leucine-binding protein family.</text>
</comment>
<name>A0ABR7UDT3_9BRAD</name>
<dbReference type="CDD" id="cd06327">
    <property type="entry name" value="PBP1_SBP-like"/>
    <property type="match status" value="1"/>
</dbReference>
<dbReference type="SUPFAM" id="SSF53822">
    <property type="entry name" value="Periplasmic binding protein-like I"/>
    <property type="match status" value="1"/>
</dbReference>
<keyword evidence="7" id="KW-1185">Reference proteome</keyword>
<comment type="caution">
    <text evidence="6">The sequence shown here is derived from an EMBL/GenBank/DDBJ whole genome shotgun (WGS) entry which is preliminary data.</text>
</comment>
<feature type="domain" description="Leucine-binding protein" evidence="5">
    <location>
        <begin position="24"/>
        <end position="359"/>
    </location>
</feature>
<dbReference type="InterPro" id="IPR051010">
    <property type="entry name" value="BCAA_transport"/>
</dbReference>
<gene>
    <name evidence="6" type="ORF">HA482_28935</name>
</gene>
<dbReference type="Gene3D" id="3.40.50.2300">
    <property type="match status" value="2"/>
</dbReference>
<dbReference type="PANTHER" id="PTHR30483:SF6">
    <property type="entry name" value="PERIPLASMIC BINDING PROTEIN OF ABC TRANSPORTER FOR NATURAL AMINO ACIDS"/>
    <property type="match status" value="1"/>
</dbReference>
<dbReference type="Proteomes" id="UP000639516">
    <property type="component" value="Unassembled WGS sequence"/>
</dbReference>